<proteinExistence type="inferred from homology"/>
<evidence type="ECO:0000256" key="3">
    <source>
        <dbReference type="ARBA" id="ARBA00012982"/>
    </source>
</evidence>
<name>A0ABP6TD27_9ACTN</name>
<comment type="similarity">
    <text evidence="2">Belongs to the PTPS family. QueD subfamily.</text>
</comment>
<sequence length="131" mass="14074">MYETGTEREVRAFHVMPDMPPPEGERHSHDYRLSLVVSREQLDEKGMVVDLDVLVGALEDLTKRLDNADLDEIVGKEIGATGSDSAGVTVEAFAHWVHGKIGAAIGSAGSTLSVRVYENATEFGGYSGVLA</sequence>
<evidence type="ECO:0000256" key="2">
    <source>
        <dbReference type="ARBA" id="ARBA00008900"/>
    </source>
</evidence>
<comment type="catalytic activity">
    <reaction evidence="6">
        <text>7,8-dihydroneopterin 3'-triphosphate + H2O = 6-carboxy-5,6,7,8-tetrahydropterin + triphosphate + acetaldehyde + 2 H(+)</text>
        <dbReference type="Rhea" id="RHEA:27966"/>
        <dbReference type="ChEBI" id="CHEBI:15343"/>
        <dbReference type="ChEBI" id="CHEBI:15377"/>
        <dbReference type="ChEBI" id="CHEBI:15378"/>
        <dbReference type="ChEBI" id="CHEBI:18036"/>
        <dbReference type="ChEBI" id="CHEBI:58462"/>
        <dbReference type="ChEBI" id="CHEBI:61032"/>
        <dbReference type="EC" id="4.1.2.50"/>
    </reaction>
</comment>
<evidence type="ECO:0000313" key="7">
    <source>
        <dbReference type="EMBL" id="GAA3398050.1"/>
    </source>
</evidence>
<gene>
    <name evidence="7" type="ORF">GCM10020369_80340</name>
</gene>
<comment type="caution">
    <text evidence="7">The sequence shown here is derived from an EMBL/GenBank/DDBJ whole genome shotgun (WGS) entry which is preliminary data.</text>
</comment>
<evidence type="ECO:0000256" key="6">
    <source>
        <dbReference type="ARBA" id="ARBA00048807"/>
    </source>
</evidence>
<dbReference type="EMBL" id="BAAAYN010000075">
    <property type="protein sequence ID" value="GAA3398050.1"/>
    <property type="molecule type" value="Genomic_DNA"/>
</dbReference>
<evidence type="ECO:0000256" key="1">
    <source>
        <dbReference type="ARBA" id="ARBA00005061"/>
    </source>
</evidence>
<dbReference type="Pfam" id="PF01242">
    <property type="entry name" value="PTPS"/>
    <property type="match status" value="1"/>
</dbReference>
<keyword evidence="8" id="KW-1185">Reference proteome</keyword>
<dbReference type="SUPFAM" id="SSF55620">
    <property type="entry name" value="Tetrahydrobiopterin biosynthesis enzymes-like"/>
    <property type="match status" value="1"/>
</dbReference>
<evidence type="ECO:0000256" key="5">
    <source>
        <dbReference type="ARBA" id="ARBA00031449"/>
    </source>
</evidence>
<dbReference type="Proteomes" id="UP001501676">
    <property type="component" value="Unassembled WGS sequence"/>
</dbReference>
<dbReference type="EC" id="4.1.2.50" evidence="3"/>
<comment type="pathway">
    <text evidence="1">Purine metabolism; 7-cyano-7-deazaguanine biosynthesis.</text>
</comment>
<protein>
    <recommendedName>
        <fullName evidence="4">6-carboxy-5,6,7,8-tetrahydropterin synthase</fullName>
        <ecNumber evidence="3">4.1.2.50</ecNumber>
    </recommendedName>
    <alternativeName>
        <fullName evidence="5">Queuosine biosynthesis protein QueD</fullName>
    </alternativeName>
</protein>
<reference evidence="8" key="1">
    <citation type="journal article" date="2019" name="Int. J. Syst. Evol. Microbiol.">
        <title>The Global Catalogue of Microorganisms (GCM) 10K type strain sequencing project: providing services to taxonomists for standard genome sequencing and annotation.</title>
        <authorList>
            <consortium name="The Broad Institute Genomics Platform"/>
            <consortium name="The Broad Institute Genome Sequencing Center for Infectious Disease"/>
            <person name="Wu L."/>
            <person name="Ma J."/>
        </authorList>
    </citation>
    <scope>NUCLEOTIDE SEQUENCE [LARGE SCALE GENOMIC DNA]</scope>
    <source>
        <strain evidence="8">JCM 9458</strain>
    </source>
</reference>
<dbReference type="RefSeq" id="WP_345733581.1">
    <property type="nucleotide sequence ID" value="NZ_BAAAYN010000075.1"/>
</dbReference>
<dbReference type="InterPro" id="IPR038418">
    <property type="entry name" value="6-PTP_synth/QueD_sf"/>
</dbReference>
<evidence type="ECO:0000313" key="8">
    <source>
        <dbReference type="Proteomes" id="UP001501676"/>
    </source>
</evidence>
<organism evidence="7 8">
    <name type="scientific">Cryptosporangium minutisporangium</name>
    <dbReference type="NCBI Taxonomy" id="113569"/>
    <lineage>
        <taxon>Bacteria</taxon>
        <taxon>Bacillati</taxon>
        <taxon>Actinomycetota</taxon>
        <taxon>Actinomycetes</taxon>
        <taxon>Cryptosporangiales</taxon>
        <taxon>Cryptosporangiaceae</taxon>
        <taxon>Cryptosporangium</taxon>
    </lineage>
</organism>
<evidence type="ECO:0000256" key="4">
    <source>
        <dbReference type="ARBA" id="ARBA00018141"/>
    </source>
</evidence>
<dbReference type="Gene3D" id="3.30.479.10">
    <property type="entry name" value="6-pyruvoyl tetrahydropterin synthase/QueD"/>
    <property type="match status" value="1"/>
</dbReference>
<accession>A0ABP6TD27</accession>
<dbReference type="InterPro" id="IPR007115">
    <property type="entry name" value="6-PTP_synth/QueD"/>
</dbReference>